<dbReference type="InterPro" id="IPR027417">
    <property type="entry name" value="P-loop_NTPase"/>
</dbReference>
<keyword evidence="1" id="KW-0347">Helicase</keyword>
<dbReference type="InterPro" id="IPR041677">
    <property type="entry name" value="DNA2/NAM7_AAA_11"/>
</dbReference>
<feature type="domain" description="ZNFX1" evidence="5">
    <location>
        <begin position="108"/>
        <end position="217"/>
    </location>
</feature>
<evidence type="ECO:0000259" key="4">
    <source>
        <dbReference type="Pfam" id="PF13087"/>
    </source>
</evidence>
<dbReference type="PANTHER" id="PTHR10887:SF341">
    <property type="entry name" value="NFX1-TYPE ZINC FINGER-CONTAINING PROTEIN 1"/>
    <property type="match status" value="1"/>
</dbReference>
<dbReference type="InterPro" id="IPR045055">
    <property type="entry name" value="DNA2/NAM7-like"/>
</dbReference>
<dbReference type="SUPFAM" id="SSF52540">
    <property type="entry name" value="P-loop containing nucleoside triphosphate hydrolases"/>
    <property type="match status" value="1"/>
</dbReference>
<dbReference type="Pfam" id="PF13086">
    <property type="entry name" value="AAA_11"/>
    <property type="match status" value="1"/>
</dbReference>
<dbReference type="Gene3D" id="3.40.50.300">
    <property type="entry name" value="P-loop containing nucleotide triphosphate hydrolases"/>
    <property type="match status" value="3"/>
</dbReference>
<feature type="region of interest" description="Disordered" evidence="2">
    <location>
        <begin position="1047"/>
        <end position="1145"/>
    </location>
</feature>
<gene>
    <name evidence="6" type="ORF">KHLLAP_LOCUS3812</name>
</gene>
<keyword evidence="1" id="KW-0067">ATP-binding</keyword>
<dbReference type="InterPro" id="IPR047187">
    <property type="entry name" value="SF1_C_Upf1"/>
</dbReference>
<comment type="caution">
    <text evidence="6">The sequence shown here is derived from an EMBL/GenBank/DDBJ whole genome shotgun (WGS) entry which is preliminary data.</text>
</comment>
<feature type="region of interest" description="Disordered" evidence="2">
    <location>
        <begin position="1324"/>
        <end position="1349"/>
    </location>
</feature>
<dbReference type="Pfam" id="PF13087">
    <property type="entry name" value="AAA_12"/>
    <property type="match status" value="1"/>
</dbReference>
<proteinExistence type="predicted"/>
<keyword evidence="1" id="KW-0547">Nucleotide-binding</keyword>
<accession>A0AAI8YFZ9</accession>
<evidence type="ECO:0000256" key="2">
    <source>
        <dbReference type="SAM" id="MobiDB-lite"/>
    </source>
</evidence>
<protein>
    <submittedName>
        <fullName evidence="6">Uu.00g107380.m01.CDS01</fullName>
    </submittedName>
</protein>
<keyword evidence="7" id="KW-1185">Reference proteome</keyword>
<dbReference type="GO" id="GO:0031048">
    <property type="term" value="P:regulatory ncRNA-mediated heterochromatin formation"/>
    <property type="evidence" value="ECO:0007669"/>
    <property type="project" value="TreeGrafter"/>
</dbReference>
<feature type="domain" description="DNA2/NAM7 helicase-like C-terminal" evidence="4">
    <location>
        <begin position="712"/>
        <end position="901"/>
    </location>
</feature>
<dbReference type="CDD" id="cd18808">
    <property type="entry name" value="SF1_C_Upf1"/>
    <property type="match status" value="1"/>
</dbReference>
<keyword evidence="1" id="KW-0378">Hydrolase</keyword>
<feature type="domain" description="DNA2/NAM7 helicase helicase" evidence="3">
    <location>
        <begin position="313"/>
        <end position="698"/>
    </location>
</feature>
<organism evidence="6 7">
    <name type="scientific">Anthostomella pinea</name>
    <dbReference type="NCBI Taxonomy" id="933095"/>
    <lineage>
        <taxon>Eukaryota</taxon>
        <taxon>Fungi</taxon>
        <taxon>Dikarya</taxon>
        <taxon>Ascomycota</taxon>
        <taxon>Pezizomycotina</taxon>
        <taxon>Sordariomycetes</taxon>
        <taxon>Xylariomycetidae</taxon>
        <taxon>Xylariales</taxon>
        <taxon>Xylariaceae</taxon>
        <taxon>Anthostomella</taxon>
    </lineage>
</organism>
<evidence type="ECO:0000313" key="6">
    <source>
        <dbReference type="EMBL" id="CAJ2503344.1"/>
    </source>
</evidence>
<feature type="compositionally biased region" description="Low complexity" evidence="2">
    <location>
        <begin position="1159"/>
        <end position="1170"/>
    </location>
</feature>
<feature type="region of interest" description="Disordered" evidence="2">
    <location>
        <begin position="1158"/>
        <end position="1200"/>
    </location>
</feature>
<dbReference type="Proteomes" id="UP001295740">
    <property type="component" value="Unassembled WGS sequence"/>
</dbReference>
<evidence type="ECO:0000313" key="7">
    <source>
        <dbReference type="Proteomes" id="UP001295740"/>
    </source>
</evidence>
<name>A0AAI8YFZ9_9PEZI</name>
<dbReference type="PANTHER" id="PTHR10887">
    <property type="entry name" value="DNA2/NAM7 HELICASE FAMILY"/>
    <property type="match status" value="1"/>
</dbReference>
<dbReference type="InterPro" id="IPR057373">
    <property type="entry name" value="ZNFX1"/>
</dbReference>
<evidence type="ECO:0000256" key="1">
    <source>
        <dbReference type="ARBA" id="ARBA00022806"/>
    </source>
</evidence>
<dbReference type="GO" id="GO:0031380">
    <property type="term" value="C:nuclear RNA-directed RNA polymerase complex"/>
    <property type="evidence" value="ECO:0007669"/>
    <property type="project" value="TreeGrafter"/>
</dbReference>
<evidence type="ECO:0000259" key="3">
    <source>
        <dbReference type="Pfam" id="PF13086"/>
    </source>
</evidence>
<sequence>MAGPNDSQAVGIKELGIINQCVNYEPTALPGQEWRGYPEIPTARDLNPDLTDPKQLAEVQSLLPNNWREPWSEKDKYLETHYRLQREEAITMLRYSIKKYQETPRMMDDEETCIYTKVFVKGYLMTRLGPMCRVQFSTERSGKKIRWTQTRRLTTGSLVALSTAEDGFKTICLPAVIADHPIRDGLDQNPPTIQIHWARSEDAIVDPTAELVIIEARTGYFEAVRHSMVGLQHVAMTDTPIDKYLVGADKGDYAAQYVQQSPEMNIRSLVHHVPNSAGMSKAAVRQKITEAKEPLANANVIRGLNDNLSPYTNLDNSQLSAVHRILTRELAIVQGPPGTGKTFTSVQALRILLETQERGSNVIIVAAQTNHAVDQILIQLVKLGFDAVRLGGRSQNEEIKRYSMYNLRRQKLASFRQRADGDYKTCESARKKNISNLECMVNDVFPGGLVDPANLLDAGIITVQQMESLGYDDDQWAAEPLQDRPAGSLSEWLGDDMVEAPPMAFKDPVFETPENDDAVDLDAEDYDLELDDCIVDDDDDRGRVDGKWIPIRHRWIGANPHGYSGTELVIRRERAKPNLWDIEQEHRGTVYEYWQRQLLRVRAEEFREALADNTRICKSLKINRWYKDTQYIKSSKIEIIGCTTTGLCKYRGFLSALQPRTMLIEEAAETREANIMSALYGSLQQLILVGDHQQLAPHCDTPRLADEPYCMRVSMFERLVKLNMPFTVLNMQRRMIPILREVLNPFYPMLQDHPVVTKKDARPPVPGMSVESYFFHHTWTEDTDENLSKFNLLEADMVVRFIDYLLMNGVDAAQITVLTFYRGQRKQIISEARKQLSHWAPFNNVQTVDSYQGEENDIVILSLVRSNGPNGPHRPGFLRDCNRGVVSISRARRGFYIFGNMTNLTEGGEESRYMWGNVEKVFKLQKRFGDSETGLPITCQRHGTTSRIRHPEDWMLHHGGCKLPCPDKLSCGHPCGRRCHWVDHNRLICLQPCEKTLRCGHRCQEVCGEGCVCNCSDFTGAYAHDEDWDADTALDDQEMGVEFNPGLGAASFGQGGQRTTRRGDQHGNYRYGSRGRRGGLGYNGGRAQAPNLSDTTGHGTEARSGNAQHLPWGAFDARQDDARRRGAHGPSLVVDAPHASGSSRMPRYKETWRHVTLSNGGKRNVGRGNVIVSGSSGTPSPEKDDPHLSAKPTSRGEAPVTDLLSFNDTVRTEALVLPLRLHEINQSKVSTNTFINPDRSDAEVVASTPARQAQRSFKAPGAFQYDGQPNDGDLAGSSAASLRFSGRNDFADQGPQFLQRIRPLVNPTTDAGRQLDKPEWEVASTVVDESNNGDADDVDDKEEEDLIHF</sequence>
<dbReference type="Pfam" id="PF25396">
    <property type="entry name" value="ZNFX1"/>
    <property type="match status" value="1"/>
</dbReference>
<feature type="compositionally biased region" description="Polar residues" evidence="2">
    <location>
        <begin position="1090"/>
        <end position="1107"/>
    </location>
</feature>
<feature type="compositionally biased region" description="Acidic residues" evidence="2">
    <location>
        <begin position="1334"/>
        <end position="1349"/>
    </location>
</feature>
<dbReference type="EMBL" id="CAUWAG010000006">
    <property type="protein sequence ID" value="CAJ2503344.1"/>
    <property type="molecule type" value="Genomic_DNA"/>
</dbReference>
<dbReference type="CDD" id="cd06008">
    <property type="entry name" value="NF-X1-zinc-finger"/>
    <property type="match status" value="1"/>
</dbReference>
<dbReference type="InterPro" id="IPR041679">
    <property type="entry name" value="DNA2/NAM7-like_C"/>
</dbReference>
<evidence type="ECO:0000259" key="5">
    <source>
        <dbReference type="Pfam" id="PF25396"/>
    </source>
</evidence>
<reference evidence="6" key="1">
    <citation type="submission" date="2023-10" db="EMBL/GenBank/DDBJ databases">
        <authorList>
            <person name="Hackl T."/>
        </authorList>
    </citation>
    <scope>NUCLEOTIDE SEQUENCE</scope>
</reference>
<dbReference type="GO" id="GO:0004386">
    <property type="term" value="F:helicase activity"/>
    <property type="evidence" value="ECO:0007669"/>
    <property type="project" value="InterPro"/>
</dbReference>